<dbReference type="Pfam" id="PF00300">
    <property type="entry name" value="His_Phos_1"/>
    <property type="match status" value="1"/>
</dbReference>
<name>A0A1L9SEK9_9EURO</name>
<dbReference type="Gene3D" id="3.40.50.1240">
    <property type="entry name" value="Phosphoglycerate mutase-like"/>
    <property type="match status" value="1"/>
</dbReference>
<keyword evidence="3" id="KW-1185">Reference proteome</keyword>
<gene>
    <name evidence="2" type="ORF">ASPZODRAFT_152709</name>
</gene>
<dbReference type="Proteomes" id="UP000184188">
    <property type="component" value="Unassembled WGS sequence"/>
</dbReference>
<organism evidence="2 3">
    <name type="scientific">Penicilliopsis zonata CBS 506.65</name>
    <dbReference type="NCBI Taxonomy" id="1073090"/>
    <lineage>
        <taxon>Eukaryota</taxon>
        <taxon>Fungi</taxon>
        <taxon>Dikarya</taxon>
        <taxon>Ascomycota</taxon>
        <taxon>Pezizomycotina</taxon>
        <taxon>Eurotiomycetes</taxon>
        <taxon>Eurotiomycetidae</taxon>
        <taxon>Eurotiales</taxon>
        <taxon>Aspergillaceae</taxon>
        <taxon>Penicilliopsis</taxon>
    </lineage>
</organism>
<dbReference type="PANTHER" id="PTHR16469">
    <property type="entry name" value="UBIQUITIN-ASSOCIATED AND SH3 DOMAIN-CONTAINING BA-RELATED"/>
    <property type="match status" value="1"/>
</dbReference>
<proteinExistence type="predicted"/>
<accession>A0A1L9SEK9</accession>
<sequence length="335" mass="36527">MPLDTIYLVRHGHRLNWTIDYKTGEYFSQFPTPTGNPADPTLTSHGVRQSHELAAHVARAEFQPKPFRIYSSPFYRCLQTIQPCVEELKRSAENAADLDVRIENGLGEWFGSTTFFDHPLPSPASALQSHFPTILSVSPETYYKPHLLPSPRGETIPELHDRAATALAAIIADIDREIQSKEAAQSASTPRTSKAILICSHAATLIAMGRALTGRMPEDSSEEDFYVFTAGLSTFRRRQSPPIPSCDSEQGNENALAEGTRILRPDTFVPIWRDGSGVAGGWDCVANSDCSFLSAGAERGWHFSGEESFNTGPMAPSSATPVTAGESSTTASLKL</sequence>
<feature type="region of interest" description="Disordered" evidence="1">
    <location>
        <begin position="304"/>
        <end position="335"/>
    </location>
</feature>
<dbReference type="AlphaFoldDB" id="A0A1L9SEK9"/>
<dbReference type="RefSeq" id="XP_022580205.1">
    <property type="nucleotide sequence ID" value="XM_022725881.1"/>
</dbReference>
<dbReference type="VEuPathDB" id="FungiDB:ASPZODRAFT_152709"/>
<dbReference type="EMBL" id="KV878344">
    <property type="protein sequence ID" value="OJJ45695.1"/>
    <property type="molecule type" value="Genomic_DNA"/>
</dbReference>
<dbReference type="SUPFAM" id="SSF53254">
    <property type="entry name" value="Phosphoglycerate mutase-like"/>
    <property type="match status" value="1"/>
</dbReference>
<dbReference type="GeneID" id="34612345"/>
<evidence type="ECO:0000313" key="2">
    <source>
        <dbReference type="EMBL" id="OJJ45695.1"/>
    </source>
</evidence>
<dbReference type="InterPro" id="IPR051710">
    <property type="entry name" value="Phosphatase_SH3-domain"/>
</dbReference>
<dbReference type="CDD" id="cd07067">
    <property type="entry name" value="HP_PGM_like"/>
    <property type="match status" value="1"/>
</dbReference>
<protein>
    <recommendedName>
        <fullName evidence="4">Phosphoglycerate mutase family protein</fullName>
    </recommendedName>
</protein>
<feature type="compositionally biased region" description="Polar residues" evidence="1">
    <location>
        <begin position="307"/>
        <end position="335"/>
    </location>
</feature>
<evidence type="ECO:0008006" key="4">
    <source>
        <dbReference type="Google" id="ProtNLM"/>
    </source>
</evidence>
<dbReference type="InterPro" id="IPR029033">
    <property type="entry name" value="His_PPase_superfam"/>
</dbReference>
<dbReference type="SMART" id="SM00855">
    <property type="entry name" value="PGAM"/>
    <property type="match status" value="1"/>
</dbReference>
<dbReference type="OrthoDB" id="414418at2759"/>
<dbReference type="STRING" id="1073090.A0A1L9SEK9"/>
<dbReference type="FunFam" id="3.40.50.1240:FF:000074">
    <property type="entry name" value="Phosphoglycerate mutase family protein"/>
    <property type="match status" value="1"/>
</dbReference>
<evidence type="ECO:0000256" key="1">
    <source>
        <dbReference type="SAM" id="MobiDB-lite"/>
    </source>
</evidence>
<evidence type="ECO:0000313" key="3">
    <source>
        <dbReference type="Proteomes" id="UP000184188"/>
    </source>
</evidence>
<reference evidence="3" key="1">
    <citation type="journal article" date="2017" name="Genome Biol.">
        <title>Comparative genomics reveals high biological diversity and specific adaptations in the industrially and medically important fungal genus Aspergillus.</title>
        <authorList>
            <person name="de Vries R.P."/>
            <person name="Riley R."/>
            <person name="Wiebenga A."/>
            <person name="Aguilar-Osorio G."/>
            <person name="Amillis S."/>
            <person name="Uchima C.A."/>
            <person name="Anderluh G."/>
            <person name="Asadollahi M."/>
            <person name="Askin M."/>
            <person name="Barry K."/>
            <person name="Battaglia E."/>
            <person name="Bayram O."/>
            <person name="Benocci T."/>
            <person name="Braus-Stromeyer S.A."/>
            <person name="Caldana C."/>
            <person name="Canovas D."/>
            <person name="Cerqueira G.C."/>
            <person name="Chen F."/>
            <person name="Chen W."/>
            <person name="Choi C."/>
            <person name="Clum A."/>
            <person name="Dos Santos R.A."/>
            <person name="Damasio A.R."/>
            <person name="Diallinas G."/>
            <person name="Emri T."/>
            <person name="Fekete E."/>
            <person name="Flipphi M."/>
            <person name="Freyberg S."/>
            <person name="Gallo A."/>
            <person name="Gournas C."/>
            <person name="Habgood R."/>
            <person name="Hainaut M."/>
            <person name="Harispe M.L."/>
            <person name="Henrissat B."/>
            <person name="Hilden K.S."/>
            <person name="Hope R."/>
            <person name="Hossain A."/>
            <person name="Karabika E."/>
            <person name="Karaffa L."/>
            <person name="Karanyi Z."/>
            <person name="Krasevec N."/>
            <person name="Kuo A."/>
            <person name="Kusch H."/>
            <person name="LaButti K."/>
            <person name="Lagendijk E.L."/>
            <person name="Lapidus A."/>
            <person name="Levasseur A."/>
            <person name="Lindquist E."/>
            <person name="Lipzen A."/>
            <person name="Logrieco A.F."/>
            <person name="MacCabe A."/>
            <person name="Maekelae M.R."/>
            <person name="Malavazi I."/>
            <person name="Melin P."/>
            <person name="Meyer V."/>
            <person name="Mielnichuk N."/>
            <person name="Miskei M."/>
            <person name="Molnar A.P."/>
            <person name="Mule G."/>
            <person name="Ngan C.Y."/>
            <person name="Orejas M."/>
            <person name="Orosz E."/>
            <person name="Ouedraogo J.P."/>
            <person name="Overkamp K.M."/>
            <person name="Park H.-S."/>
            <person name="Perrone G."/>
            <person name="Piumi F."/>
            <person name="Punt P.J."/>
            <person name="Ram A.F."/>
            <person name="Ramon A."/>
            <person name="Rauscher S."/>
            <person name="Record E."/>
            <person name="Riano-Pachon D.M."/>
            <person name="Robert V."/>
            <person name="Roehrig J."/>
            <person name="Ruller R."/>
            <person name="Salamov A."/>
            <person name="Salih N.S."/>
            <person name="Samson R.A."/>
            <person name="Sandor E."/>
            <person name="Sanguinetti M."/>
            <person name="Schuetze T."/>
            <person name="Sepcic K."/>
            <person name="Shelest E."/>
            <person name="Sherlock G."/>
            <person name="Sophianopoulou V."/>
            <person name="Squina F.M."/>
            <person name="Sun H."/>
            <person name="Susca A."/>
            <person name="Todd R.B."/>
            <person name="Tsang A."/>
            <person name="Unkles S.E."/>
            <person name="van de Wiele N."/>
            <person name="van Rossen-Uffink D."/>
            <person name="Oliveira J.V."/>
            <person name="Vesth T.C."/>
            <person name="Visser J."/>
            <person name="Yu J.-H."/>
            <person name="Zhou M."/>
            <person name="Andersen M.R."/>
            <person name="Archer D.B."/>
            <person name="Baker S.E."/>
            <person name="Benoit I."/>
            <person name="Brakhage A.A."/>
            <person name="Braus G.H."/>
            <person name="Fischer R."/>
            <person name="Frisvad J.C."/>
            <person name="Goldman G.H."/>
            <person name="Houbraken J."/>
            <person name="Oakley B."/>
            <person name="Pocsi I."/>
            <person name="Scazzocchio C."/>
            <person name="Seiboth B."/>
            <person name="vanKuyk P.A."/>
            <person name="Wortman J."/>
            <person name="Dyer P.S."/>
            <person name="Grigoriev I.V."/>
        </authorList>
    </citation>
    <scope>NUCLEOTIDE SEQUENCE [LARGE SCALE GENOMIC DNA]</scope>
    <source>
        <strain evidence="3">CBS 506.65</strain>
    </source>
</reference>
<dbReference type="InterPro" id="IPR013078">
    <property type="entry name" value="His_Pase_superF_clade-1"/>
</dbReference>
<dbReference type="PANTHER" id="PTHR16469:SF51">
    <property type="entry name" value="TRANSCRIPTION FACTOR TAU 55 KDA SUBUNIT"/>
    <property type="match status" value="1"/>
</dbReference>